<feature type="region of interest" description="Disordered" evidence="1">
    <location>
        <begin position="1"/>
        <end position="254"/>
    </location>
</feature>
<dbReference type="InterPro" id="IPR010750">
    <property type="entry name" value="SGF29_tudor-like_dom"/>
</dbReference>
<feature type="compositionally biased region" description="Polar residues" evidence="1">
    <location>
        <begin position="75"/>
        <end position="98"/>
    </location>
</feature>
<proteinExistence type="predicted"/>
<evidence type="ECO:0000313" key="3">
    <source>
        <dbReference type="EMBL" id="OAJ41233.1"/>
    </source>
</evidence>
<dbReference type="AlphaFoldDB" id="A0A177WMB1"/>
<dbReference type="EMBL" id="DS022305">
    <property type="protein sequence ID" value="OAJ41233.1"/>
    <property type="molecule type" value="Genomic_DNA"/>
</dbReference>
<dbReference type="OrthoDB" id="2162119at2759"/>
<dbReference type="Pfam" id="PF07039">
    <property type="entry name" value="SGF29_Tudor"/>
    <property type="match status" value="1"/>
</dbReference>
<accession>A0A177WMB1</accession>
<name>A0A177WMB1_BATDL</name>
<evidence type="ECO:0000256" key="1">
    <source>
        <dbReference type="SAM" id="MobiDB-lite"/>
    </source>
</evidence>
<feature type="compositionally biased region" description="Basic and acidic residues" evidence="1">
    <location>
        <begin position="56"/>
        <end position="74"/>
    </location>
</feature>
<reference evidence="3 4" key="2">
    <citation type="submission" date="2016-05" db="EMBL/GenBank/DDBJ databases">
        <title>Lineage-specific infection strategies underlie the spectrum of fungal disease in amphibians.</title>
        <authorList>
            <person name="Cuomo C.A."/>
            <person name="Farrer R.A."/>
            <person name="James T."/>
            <person name="Longcore J."/>
            <person name="Birren B."/>
        </authorList>
    </citation>
    <scope>NUCLEOTIDE SEQUENCE [LARGE SCALE GENOMIC DNA]</scope>
    <source>
        <strain evidence="3 4">JEL423</strain>
    </source>
</reference>
<feature type="region of interest" description="Disordered" evidence="1">
    <location>
        <begin position="270"/>
        <end position="291"/>
    </location>
</feature>
<evidence type="ECO:0000313" key="4">
    <source>
        <dbReference type="Proteomes" id="UP000077115"/>
    </source>
</evidence>
<dbReference type="Proteomes" id="UP000077115">
    <property type="component" value="Unassembled WGS sequence"/>
</dbReference>
<protein>
    <recommendedName>
        <fullName evidence="2">SGF29 C-terminal domain-containing protein</fullName>
    </recommendedName>
</protein>
<feature type="compositionally biased region" description="Polar residues" evidence="1">
    <location>
        <begin position="154"/>
        <end position="167"/>
    </location>
</feature>
<feature type="compositionally biased region" description="Polar residues" evidence="1">
    <location>
        <begin position="113"/>
        <end position="122"/>
    </location>
</feature>
<feature type="compositionally biased region" description="Polar residues" evidence="1">
    <location>
        <begin position="30"/>
        <end position="55"/>
    </location>
</feature>
<dbReference type="CDD" id="cd04508">
    <property type="entry name" value="Tudor_SF"/>
    <property type="match status" value="1"/>
</dbReference>
<sequence>MDSEHEVGELSESSTENTASATLPDDLKSAVTTSLVENNPSHSQSESYAPSNIQTTDHHEDKSDVYLHDCKDMQESNSQFDKNQSTTENLSDDTPMTESTHKTQLDEVGPNSMILSSTVNDNSAKKRIVSDTIDSSKELSVKRPRRSTLREDVQSNSPSTSHGNHQSIGKDCDQDSFRGTILDHSQTGDDGSSDADAKDIGLSKPLQGKAIVKSLTQTTIDSSDNTAQPSKKEHTTSADSRSKPNSKRLNSERKGKYRIGSVVAAFVLVEEEESDTEEGHSSTNSTPKESCYQVVIDSFDPATQRYHVVDPDPDSDCDQTAWDVLEHKIVDFKGLAKEKRSYVVGDRVYSLFRDNDDSDEEQTTEFYPAEVVRVLKTGVAVRFEDGDPSVAAYDEIFKVDDIEPCP</sequence>
<feature type="domain" description="SGF29 C-terminal" evidence="2">
    <location>
        <begin position="253"/>
        <end position="406"/>
    </location>
</feature>
<gene>
    <name evidence="3" type="ORF">BDEG_24865</name>
</gene>
<feature type="compositionally biased region" description="Low complexity" evidence="1">
    <location>
        <begin position="10"/>
        <end position="23"/>
    </location>
</feature>
<reference evidence="3 4" key="1">
    <citation type="submission" date="2006-10" db="EMBL/GenBank/DDBJ databases">
        <title>The Genome Sequence of Batrachochytrium dendrobatidis JEL423.</title>
        <authorList>
            <consortium name="The Broad Institute Genome Sequencing Platform"/>
            <person name="Birren B."/>
            <person name="Lander E."/>
            <person name="Galagan J."/>
            <person name="Cuomo C."/>
            <person name="Devon K."/>
            <person name="Jaffe D."/>
            <person name="Butler J."/>
            <person name="Alvarez P."/>
            <person name="Gnerre S."/>
            <person name="Grabherr M."/>
            <person name="Kleber M."/>
            <person name="Mauceli E."/>
            <person name="Brockman W."/>
            <person name="Young S."/>
            <person name="LaButti K."/>
            <person name="Sykes S."/>
            <person name="DeCaprio D."/>
            <person name="Crawford M."/>
            <person name="Koehrsen M."/>
            <person name="Engels R."/>
            <person name="Montgomery P."/>
            <person name="Pearson M."/>
            <person name="Howarth C."/>
            <person name="Larson L."/>
            <person name="White J."/>
            <person name="O'Leary S."/>
            <person name="Kodira C."/>
            <person name="Zeng Q."/>
            <person name="Yandava C."/>
            <person name="Alvarado L."/>
            <person name="Longcore J."/>
            <person name="James T."/>
        </authorList>
    </citation>
    <scope>NUCLEOTIDE SEQUENCE [LARGE SCALE GENOMIC DNA]</scope>
    <source>
        <strain evidence="3 4">JEL423</strain>
    </source>
</reference>
<feature type="compositionally biased region" description="Polar residues" evidence="1">
    <location>
        <begin position="214"/>
        <end position="229"/>
    </location>
</feature>
<evidence type="ECO:0000259" key="2">
    <source>
        <dbReference type="PROSITE" id="PS51518"/>
    </source>
</evidence>
<dbReference type="PROSITE" id="PS51518">
    <property type="entry name" value="SGF29_C"/>
    <property type="match status" value="1"/>
</dbReference>
<organism evidence="3 4">
    <name type="scientific">Batrachochytrium dendrobatidis (strain JEL423)</name>
    <dbReference type="NCBI Taxonomy" id="403673"/>
    <lineage>
        <taxon>Eukaryota</taxon>
        <taxon>Fungi</taxon>
        <taxon>Fungi incertae sedis</taxon>
        <taxon>Chytridiomycota</taxon>
        <taxon>Chytridiomycota incertae sedis</taxon>
        <taxon>Chytridiomycetes</taxon>
        <taxon>Rhizophydiales</taxon>
        <taxon>Rhizophydiales incertae sedis</taxon>
        <taxon>Batrachochytrium</taxon>
    </lineage>
</organism>
<dbReference type="VEuPathDB" id="FungiDB:BDEG_24865"/>
<feature type="compositionally biased region" description="Basic and acidic residues" evidence="1">
    <location>
        <begin position="230"/>
        <end position="242"/>
    </location>
</feature>